<dbReference type="InterPro" id="IPR032675">
    <property type="entry name" value="LRR_dom_sf"/>
</dbReference>
<dbReference type="Gene3D" id="3.80.10.10">
    <property type="entry name" value="Ribonuclease Inhibitor"/>
    <property type="match status" value="1"/>
</dbReference>
<reference evidence="12 13" key="1">
    <citation type="journal article" date="2021" name="Commun. Biol.">
        <title>The genome of Shorea leprosula (Dipterocarpaceae) highlights the ecological relevance of drought in aseasonal tropical rainforests.</title>
        <authorList>
            <person name="Ng K.K.S."/>
            <person name="Kobayashi M.J."/>
            <person name="Fawcett J.A."/>
            <person name="Hatakeyama M."/>
            <person name="Paape T."/>
            <person name="Ng C.H."/>
            <person name="Ang C.C."/>
            <person name="Tnah L.H."/>
            <person name="Lee C.T."/>
            <person name="Nishiyama T."/>
            <person name="Sese J."/>
            <person name="O'Brien M.J."/>
            <person name="Copetti D."/>
            <person name="Mohd Noor M.I."/>
            <person name="Ong R.C."/>
            <person name="Putra M."/>
            <person name="Sireger I.Z."/>
            <person name="Indrioko S."/>
            <person name="Kosugi Y."/>
            <person name="Izuno A."/>
            <person name="Isagi Y."/>
            <person name="Lee S.L."/>
            <person name="Shimizu K.K."/>
        </authorList>
    </citation>
    <scope>NUCLEOTIDE SEQUENCE [LARGE SCALE GENOMIC DNA]</scope>
    <source>
        <strain evidence="12">214</strain>
    </source>
</reference>
<dbReference type="SUPFAM" id="SSF52058">
    <property type="entry name" value="L domain-like"/>
    <property type="match status" value="1"/>
</dbReference>
<evidence type="ECO:0000256" key="2">
    <source>
        <dbReference type="ARBA" id="ARBA00009592"/>
    </source>
</evidence>
<dbReference type="FunFam" id="3.80.10.10:FF:000041">
    <property type="entry name" value="LRR receptor-like serine/threonine-protein kinase ERECTA"/>
    <property type="match status" value="1"/>
</dbReference>
<dbReference type="InterPro" id="IPR001611">
    <property type="entry name" value="Leu-rich_rpt"/>
</dbReference>
<accession>A0AAV5KBY0</accession>
<comment type="subcellular location">
    <subcellularLocation>
        <location evidence="1">Cell membrane</location>
        <topology evidence="1">Single-pass type I membrane protein</topology>
    </subcellularLocation>
</comment>
<dbReference type="PRINTS" id="PR00019">
    <property type="entry name" value="LEURICHRPT"/>
</dbReference>
<keyword evidence="8" id="KW-1133">Transmembrane helix</keyword>
<evidence type="ECO:0000256" key="10">
    <source>
        <dbReference type="ARBA" id="ARBA00023170"/>
    </source>
</evidence>
<name>A0AAV5KBY0_9ROSI</name>
<evidence type="ECO:0000313" key="13">
    <source>
        <dbReference type="Proteomes" id="UP001054252"/>
    </source>
</evidence>
<comment type="similarity">
    <text evidence="2">Belongs to the RLP family.</text>
</comment>
<keyword evidence="4" id="KW-0433">Leucine-rich repeat</keyword>
<comment type="caution">
    <text evidence="12">The sequence shown here is derived from an EMBL/GenBank/DDBJ whole genome shotgun (WGS) entry which is preliminary data.</text>
</comment>
<keyword evidence="7" id="KW-0677">Repeat</keyword>
<dbReference type="AlphaFoldDB" id="A0AAV5KBY0"/>
<dbReference type="PANTHER" id="PTHR27004:SF428">
    <property type="entry name" value="OS01G0160600 PROTEIN"/>
    <property type="match status" value="1"/>
</dbReference>
<keyword evidence="9" id="KW-0472">Membrane</keyword>
<evidence type="ECO:0000256" key="9">
    <source>
        <dbReference type="ARBA" id="ARBA00023136"/>
    </source>
</evidence>
<keyword evidence="13" id="KW-1185">Reference proteome</keyword>
<keyword evidence="6" id="KW-0732">Signal</keyword>
<dbReference type="EMBL" id="BPVZ01000059">
    <property type="protein sequence ID" value="GKV22040.1"/>
    <property type="molecule type" value="Genomic_DNA"/>
</dbReference>
<dbReference type="GO" id="GO:0005886">
    <property type="term" value="C:plasma membrane"/>
    <property type="evidence" value="ECO:0007669"/>
    <property type="project" value="UniProtKB-SubCell"/>
</dbReference>
<dbReference type="Proteomes" id="UP001054252">
    <property type="component" value="Unassembled WGS sequence"/>
</dbReference>
<keyword evidence="10" id="KW-0675">Receptor</keyword>
<dbReference type="PROSITE" id="PS51450">
    <property type="entry name" value="LRR"/>
    <property type="match status" value="1"/>
</dbReference>
<dbReference type="Pfam" id="PF13855">
    <property type="entry name" value="LRR_8"/>
    <property type="match status" value="1"/>
</dbReference>
<evidence type="ECO:0000313" key="12">
    <source>
        <dbReference type="EMBL" id="GKV22040.1"/>
    </source>
</evidence>
<evidence type="ECO:0000256" key="8">
    <source>
        <dbReference type="ARBA" id="ARBA00022989"/>
    </source>
</evidence>
<gene>
    <name evidence="12" type="ORF">SLEP1_g31944</name>
</gene>
<sequence>MMVASDELKVLVLEEDVHFELDHNNRISKRCYGNSFTRNTQICKDSEGCYGNFATRDTQICKDSIVYTTLRRDVERGNNIFSQGIYYQYAVTINIKGSERWLVKILSLFTSVYFSCNKFEEQMPKVLGEFRALYPFNLSHNCFISLIPSSLGNLQNLKSLDLSNNNLSGEIPQQLGDLNFLAVLNLSCNQLE</sequence>
<evidence type="ECO:0000256" key="11">
    <source>
        <dbReference type="ARBA" id="ARBA00023180"/>
    </source>
</evidence>
<keyword evidence="3" id="KW-1003">Cell membrane</keyword>
<protein>
    <submittedName>
        <fullName evidence="12">Uncharacterized protein</fullName>
    </submittedName>
</protein>
<evidence type="ECO:0000256" key="6">
    <source>
        <dbReference type="ARBA" id="ARBA00022729"/>
    </source>
</evidence>
<organism evidence="12 13">
    <name type="scientific">Rubroshorea leprosula</name>
    <dbReference type="NCBI Taxonomy" id="152421"/>
    <lineage>
        <taxon>Eukaryota</taxon>
        <taxon>Viridiplantae</taxon>
        <taxon>Streptophyta</taxon>
        <taxon>Embryophyta</taxon>
        <taxon>Tracheophyta</taxon>
        <taxon>Spermatophyta</taxon>
        <taxon>Magnoliopsida</taxon>
        <taxon>eudicotyledons</taxon>
        <taxon>Gunneridae</taxon>
        <taxon>Pentapetalae</taxon>
        <taxon>rosids</taxon>
        <taxon>malvids</taxon>
        <taxon>Malvales</taxon>
        <taxon>Dipterocarpaceae</taxon>
        <taxon>Rubroshorea</taxon>
    </lineage>
</organism>
<keyword evidence="11" id="KW-0325">Glycoprotein</keyword>
<evidence type="ECO:0000256" key="3">
    <source>
        <dbReference type="ARBA" id="ARBA00022475"/>
    </source>
</evidence>
<keyword evidence="5" id="KW-0812">Transmembrane</keyword>
<evidence type="ECO:0000256" key="4">
    <source>
        <dbReference type="ARBA" id="ARBA00022614"/>
    </source>
</evidence>
<evidence type="ECO:0000256" key="1">
    <source>
        <dbReference type="ARBA" id="ARBA00004251"/>
    </source>
</evidence>
<proteinExistence type="inferred from homology"/>
<evidence type="ECO:0000256" key="5">
    <source>
        <dbReference type="ARBA" id="ARBA00022692"/>
    </source>
</evidence>
<evidence type="ECO:0000256" key="7">
    <source>
        <dbReference type="ARBA" id="ARBA00022737"/>
    </source>
</evidence>
<dbReference type="PANTHER" id="PTHR27004">
    <property type="entry name" value="RECEPTOR-LIKE PROTEIN 12 ISOFORM X1"/>
    <property type="match status" value="1"/>
</dbReference>